<accession>A0A0S4J270</accession>
<feature type="binding site" evidence="7">
    <location>
        <position position="514"/>
    </location>
    <ligand>
        <name>Ca(2+)</name>
        <dbReference type="ChEBI" id="CHEBI:29108"/>
    </ligand>
</feature>
<dbReference type="CDD" id="cd11377">
    <property type="entry name" value="Pro-peptidase_S53"/>
    <property type="match status" value="1"/>
</dbReference>
<dbReference type="InterPro" id="IPR036852">
    <property type="entry name" value="Peptidase_S8/S53_dom_sf"/>
</dbReference>
<dbReference type="SUPFAM" id="SSF52743">
    <property type="entry name" value="Subtilisin-like"/>
    <property type="match status" value="1"/>
</dbReference>
<feature type="domain" description="Peptidase S53" evidence="9">
    <location>
        <begin position="195"/>
        <end position="555"/>
    </location>
</feature>
<feature type="binding site" evidence="7">
    <location>
        <position position="535"/>
    </location>
    <ligand>
        <name>Ca(2+)</name>
        <dbReference type="ChEBI" id="CHEBI:29108"/>
    </ligand>
</feature>
<dbReference type="GO" id="GO:0046872">
    <property type="term" value="F:metal ion binding"/>
    <property type="evidence" value="ECO:0007669"/>
    <property type="project" value="UniProtKB-UniRule"/>
</dbReference>
<dbReference type="EMBL" id="CYKH01000853">
    <property type="protein sequence ID" value="CUG52187.1"/>
    <property type="molecule type" value="Genomic_DNA"/>
</dbReference>
<dbReference type="PANTHER" id="PTHR14218:SF15">
    <property type="entry name" value="TRIPEPTIDYL-PEPTIDASE 1"/>
    <property type="match status" value="1"/>
</dbReference>
<dbReference type="OrthoDB" id="2919105at2759"/>
<sequence length="556" mass="60331">MKQCCTCVALMVVIICAAELQLLYNSATVPAAWKLTSDQVDLSETLRLTIGLYRNNAKKMDSIFWDVSTPTHRRYGEHLDNEAMRRLISPGPDALATVLQWIRSYGIEDVTVGRHEDSIKVVATLKQIEQLLGVHFRQYAHAASGRRLARAVDAVHVPTAIAKLVEVVGGHSGFPANTRNGFKPRAEHVMSAQTNVTPAVLYAAYNATEFPQAPAGQRTLQSFFQYQEYVNQTDLNIFCEEYLKNTPFKTNISAKCKIAFSVGNNTNLNPGSNVETALDSQYLLSASALSDTWVYSLNNIDFCGDLMHWAQDVFDEAPSGVFPHVISMSYGVQQTPNYCLGPDVQRLARDVQKMGTMGISVIISSGDDGSGESNNVLAPSFPASIPYCTAVGATTFVAGNSGEQMATTQFGSGGGFSYDYAIPSYQQSFINDFFAVSNASLLPPAASYNGSGRGTPDIALLGENYNVIYQLQDTSQMGTSCSTPAFSGFVTLLNNIRLILNPLLYSNVAAFQDITLGNNDVEEDGYGFYCTTGWDPVTGLGTPNIGKLIDIVKALP</sequence>
<dbReference type="InterPro" id="IPR000209">
    <property type="entry name" value="Peptidase_S8/S53_dom"/>
</dbReference>
<dbReference type="InterPro" id="IPR030400">
    <property type="entry name" value="Sedolisin_dom"/>
</dbReference>
<keyword evidence="2 7" id="KW-0479">Metal-binding</keyword>
<keyword evidence="10" id="KW-0031">Aminopeptidase</keyword>
<dbReference type="GO" id="GO:0004252">
    <property type="term" value="F:serine-type endopeptidase activity"/>
    <property type="evidence" value="ECO:0007669"/>
    <property type="project" value="UniProtKB-UniRule"/>
</dbReference>
<evidence type="ECO:0000313" key="10">
    <source>
        <dbReference type="EMBL" id="CUG52187.1"/>
    </source>
</evidence>
<dbReference type="GO" id="GO:0006508">
    <property type="term" value="P:proteolysis"/>
    <property type="evidence" value="ECO:0007669"/>
    <property type="project" value="UniProtKB-KW"/>
</dbReference>
<evidence type="ECO:0000256" key="2">
    <source>
        <dbReference type="ARBA" id="ARBA00022723"/>
    </source>
</evidence>
<evidence type="ECO:0000256" key="4">
    <source>
        <dbReference type="ARBA" id="ARBA00022825"/>
    </source>
</evidence>
<feature type="binding site" evidence="7">
    <location>
        <position position="513"/>
    </location>
    <ligand>
        <name>Ca(2+)</name>
        <dbReference type="ChEBI" id="CHEBI:29108"/>
    </ligand>
</feature>
<keyword evidence="11" id="KW-1185">Reference proteome</keyword>
<evidence type="ECO:0000313" key="11">
    <source>
        <dbReference type="Proteomes" id="UP000051952"/>
    </source>
</evidence>
<dbReference type="Pfam" id="PF00082">
    <property type="entry name" value="Peptidase_S8"/>
    <property type="match status" value="1"/>
</dbReference>
<feature type="binding site" evidence="7">
    <location>
        <position position="533"/>
    </location>
    <ligand>
        <name>Ca(2+)</name>
        <dbReference type="ChEBI" id="CHEBI:29108"/>
    </ligand>
</feature>
<dbReference type="OMA" id="YARSVCN"/>
<organism evidence="10 11">
    <name type="scientific">Bodo saltans</name>
    <name type="common">Flagellated protozoan</name>
    <dbReference type="NCBI Taxonomy" id="75058"/>
    <lineage>
        <taxon>Eukaryota</taxon>
        <taxon>Discoba</taxon>
        <taxon>Euglenozoa</taxon>
        <taxon>Kinetoplastea</taxon>
        <taxon>Metakinetoplastina</taxon>
        <taxon>Eubodonida</taxon>
        <taxon>Bodonidae</taxon>
        <taxon>Bodo</taxon>
    </lineage>
</organism>
<evidence type="ECO:0000256" key="5">
    <source>
        <dbReference type="ARBA" id="ARBA00022837"/>
    </source>
</evidence>
<dbReference type="GO" id="GO:0004177">
    <property type="term" value="F:aminopeptidase activity"/>
    <property type="evidence" value="ECO:0007669"/>
    <property type="project" value="UniProtKB-KW"/>
</dbReference>
<feature type="chain" id="PRO_5006621940" evidence="8">
    <location>
        <begin position="21"/>
        <end position="556"/>
    </location>
</feature>
<dbReference type="PANTHER" id="PTHR14218">
    <property type="entry name" value="PROTEASE S8 TRIPEPTIDYL PEPTIDASE I CLN2"/>
    <property type="match status" value="1"/>
</dbReference>
<dbReference type="InterPro" id="IPR015366">
    <property type="entry name" value="S53_propep"/>
</dbReference>
<evidence type="ECO:0000256" key="6">
    <source>
        <dbReference type="ARBA" id="ARBA00023145"/>
    </source>
</evidence>
<feature type="active site" description="Charge relay system" evidence="7">
    <location>
        <position position="275"/>
    </location>
</feature>
<dbReference type="Pfam" id="PF09286">
    <property type="entry name" value="Pro-kuma_activ"/>
    <property type="match status" value="1"/>
</dbReference>
<dbReference type="Proteomes" id="UP000051952">
    <property type="component" value="Unassembled WGS sequence"/>
</dbReference>
<dbReference type="GO" id="GO:0008240">
    <property type="term" value="F:tripeptidyl-peptidase activity"/>
    <property type="evidence" value="ECO:0007669"/>
    <property type="project" value="TreeGrafter"/>
</dbReference>
<evidence type="ECO:0000256" key="3">
    <source>
        <dbReference type="ARBA" id="ARBA00022801"/>
    </source>
</evidence>
<dbReference type="InterPro" id="IPR050819">
    <property type="entry name" value="Tripeptidyl-peptidase_I"/>
</dbReference>
<dbReference type="SMART" id="SM00944">
    <property type="entry name" value="Pro-kuma_activ"/>
    <property type="match status" value="1"/>
</dbReference>
<protein>
    <submittedName>
        <fullName evidence="10">Tripeptidyl aminopeptidase, putative</fullName>
    </submittedName>
</protein>
<keyword evidence="4 7" id="KW-0720">Serine protease</keyword>
<evidence type="ECO:0000256" key="7">
    <source>
        <dbReference type="PROSITE-ProRule" id="PRU01032"/>
    </source>
</evidence>
<dbReference type="CDD" id="cd04056">
    <property type="entry name" value="Peptidases_S53"/>
    <property type="match status" value="1"/>
</dbReference>
<proteinExistence type="predicted"/>
<dbReference type="PROSITE" id="PS51695">
    <property type="entry name" value="SEDOLISIN"/>
    <property type="match status" value="1"/>
</dbReference>
<dbReference type="VEuPathDB" id="TriTrypDB:BSAL_80620"/>
<keyword evidence="8" id="KW-0732">Signal</keyword>
<name>A0A0S4J270_BODSA</name>
<feature type="active site" description="Charge relay system" evidence="7">
    <location>
        <position position="480"/>
    </location>
</feature>
<feature type="active site" description="Charge relay system" evidence="7">
    <location>
        <position position="279"/>
    </location>
</feature>
<dbReference type="Gene3D" id="3.40.50.200">
    <property type="entry name" value="Peptidase S8/S53 domain"/>
    <property type="match status" value="1"/>
</dbReference>
<keyword evidence="1 7" id="KW-0645">Protease</keyword>
<dbReference type="SUPFAM" id="SSF54897">
    <property type="entry name" value="Protease propeptides/inhibitors"/>
    <property type="match status" value="1"/>
</dbReference>
<evidence type="ECO:0000256" key="8">
    <source>
        <dbReference type="SAM" id="SignalP"/>
    </source>
</evidence>
<comment type="cofactor">
    <cofactor evidence="7">
        <name>Ca(2+)</name>
        <dbReference type="ChEBI" id="CHEBI:29108"/>
    </cofactor>
    <text evidence="7">Binds 1 Ca(2+) ion per subunit.</text>
</comment>
<dbReference type="AlphaFoldDB" id="A0A0S4J270"/>
<reference evidence="11" key="1">
    <citation type="submission" date="2015-09" db="EMBL/GenBank/DDBJ databases">
        <authorList>
            <consortium name="Pathogen Informatics"/>
        </authorList>
    </citation>
    <scope>NUCLEOTIDE SEQUENCE [LARGE SCALE GENOMIC DNA]</scope>
    <source>
        <strain evidence="11">Lake Konstanz</strain>
    </source>
</reference>
<keyword evidence="5 7" id="KW-0106">Calcium</keyword>
<evidence type="ECO:0000259" key="9">
    <source>
        <dbReference type="PROSITE" id="PS51695"/>
    </source>
</evidence>
<feature type="signal peptide" evidence="8">
    <location>
        <begin position="1"/>
        <end position="20"/>
    </location>
</feature>
<keyword evidence="6" id="KW-0865">Zymogen</keyword>
<evidence type="ECO:0000256" key="1">
    <source>
        <dbReference type="ARBA" id="ARBA00022670"/>
    </source>
</evidence>
<keyword evidence="3 7" id="KW-0378">Hydrolase</keyword>
<gene>
    <name evidence="10" type="ORF">BSAL_80620</name>
</gene>